<dbReference type="InterPro" id="IPR002913">
    <property type="entry name" value="START_lipid-bd_dom"/>
</dbReference>
<organism evidence="2 3">
    <name type="scientific">Entamoeba histolytica</name>
    <dbReference type="NCBI Taxonomy" id="5759"/>
    <lineage>
        <taxon>Eukaryota</taxon>
        <taxon>Amoebozoa</taxon>
        <taxon>Evosea</taxon>
        <taxon>Archamoebae</taxon>
        <taxon>Mastigamoebida</taxon>
        <taxon>Entamoebidae</taxon>
        <taxon>Entamoeba</taxon>
    </lineage>
</organism>
<dbReference type="AlphaFoldDB" id="A0A5K1UBA3"/>
<comment type="caution">
    <text evidence="2">The sequence shown here is derived from an EMBL/GenBank/DDBJ whole genome shotgun (WGS) entry which is preliminary data.</text>
</comment>
<dbReference type="EMBL" id="BDEQ01000001">
    <property type="protein sequence ID" value="GAT95897.1"/>
    <property type="molecule type" value="Genomic_DNA"/>
</dbReference>
<dbReference type="GO" id="GO:0005737">
    <property type="term" value="C:cytoplasm"/>
    <property type="evidence" value="ECO:0007669"/>
    <property type="project" value="UniProtKB-ARBA"/>
</dbReference>
<dbReference type="VEuPathDB" id="AmoebaDB:EHI7A_058920"/>
<dbReference type="InterPro" id="IPR051213">
    <property type="entry name" value="START_lipid_transfer"/>
</dbReference>
<evidence type="ECO:0000259" key="1">
    <source>
        <dbReference type="PROSITE" id="PS50848"/>
    </source>
</evidence>
<dbReference type="VEuPathDB" id="AmoebaDB:EHI5A_094090"/>
<dbReference type="PROSITE" id="PS50848">
    <property type="entry name" value="START"/>
    <property type="match status" value="1"/>
</dbReference>
<protein>
    <submittedName>
        <fullName evidence="2">Start domain containing protein</fullName>
    </submittedName>
</protein>
<dbReference type="VEuPathDB" id="AmoebaDB:KM1_113660"/>
<reference evidence="2 3" key="1">
    <citation type="submission" date="2016-05" db="EMBL/GenBank/DDBJ databases">
        <title>First whole genome sequencing of Entamoeba histolytica HM1:IMSS-clone-6.</title>
        <authorList>
            <person name="Mukherjee Avik.K."/>
            <person name="Izumyama S."/>
            <person name="Nakada-Tsukui K."/>
            <person name="Nozaki T."/>
        </authorList>
    </citation>
    <scope>NUCLEOTIDE SEQUENCE [LARGE SCALE GENOMIC DNA]</scope>
    <source>
        <strain evidence="2 3">HM1:IMSS clone 6</strain>
    </source>
</reference>
<sequence>MSQTSIKPATKAEFEEFVKMCTTSDKWNEVMKTDKIQEWMIDGGSDTLILRLTSIDFVGITPETVFDTLVDPDYRGNWDSNLLKRETFETLNESNVLIYYQFKMPVVSNRDYVFRQSTRKVGDDYILYNFSVVHDKFPPNPKFVRASFSMSGYYIQKTENGSKVTCIANNNCGGSLPSFLVNSQAKNVLPKTMDSIKVAATKYNSWKEKHNPDVKPWRNIVEPTE</sequence>
<gene>
    <name evidence="2" type="ORF">CL6EHI_109680</name>
</gene>
<evidence type="ECO:0000313" key="2">
    <source>
        <dbReference type="EMBL" id="GAT95897.1"/>
    </source>
</evidence>
<dbReference type="SUPFAM" id="SSF55961">
    <property type="entry name" value="Bet v1-like"/>
    <property type="match status" value="1"/>
</dbReference>
<dbReference type="Proteomes" id="UP000078387">
    <property type="component" value="Unassembled WGS sequence"/>
</dbReference>
<dbReference type="OMA" id="NTGPNSC"/>
<dbReference type="VEuPathDB" id="AmoebaDB:EHI8A_061130"/>
<proteinExistence type="predicted"/>
<dbReference type="InterPro" id="IPR023393">
    <property type="entry name" value="START-like_dom_sf"/>
</dbReference>
<evidence type="ECO:0000313" key="3">
    <source>
        <dbReference type="Proteomes" id="UP000078387"/>
    </source>
</evidence>
<dbReference type="VEuPathDB" id="AmoebaDB:EHI_109680"/>
<dbReference type="Gene3D" id="3.30.530.20">
    <property type="match status" value="1"/>
</dbReference>
<dbReference type="SMART" id="SM00234">
    <property type="entry name" value="START"/>
    <property type="match status" value="1"/>
</dbReference>
<dbReference type="PANTHER" id="PTHR19308">
    <property type="entry name" value="PHOSPHATIDYLCHOLINE TRANSFER PROTEIN"/>
    <property type="match status" value="1"/>
</dbReference>
<dbReference type="PANTHER" id="PTHR19308:SF14">
    <property type="entry name" value="START DOMAIN-CONTAINING PROTEIN"/>
    <property type="match status" value="1"/>
</dbReference>
<name>A0A5K1UBA3_ENTHI</name>
<feature type="domain" description="START" evidence="1">
    <location>
        <begin position="27"/>
        <end position="205"/>
    </location>
</feature>
<accession>A0A5K1UBA3</accession>
<dbReference type="GO" id="GO:0008289">
    <property type="term" value="F:lipid binding"/>
    <property type="evidence" value="ECO:0007669"/>
    <property type="project" value="InterPro"/>
</dbReference>
<dbReference type="Pfam" id="PF01852">
    <property type="entry name" value="START"/>
    <property type="match status" value="1"/>
</dbReference>